<keyword evidence="5 12" id="KW-0436">Ligase</keyword>
<comment type="pathway">
    <text evidence="2 12">Aminoacyl-tRNA biosynthesis; selenocysteinyl-tRNA(Sec) biosynthesis; L-seryl-tRNA(Sec) from L-serine and tRNA(Sec): step 1/1.</text>
</comment>
<keyword evidence="7 12" id="KW-0067">ATP-binding</keyword>
<proteinExistence type="inferred from homology"/>
<evidence type="ECO:0000256" key="13">
    <source>
        <dbReference type="SAM" id="Coils"/>
    </source>
</evidence>
<comment type="domain">
    <text evidence="12">Consists of two distinct domains, a catalytic core and a N-terminal extension that is involved in tRNA binding.</text>
</comment>
<dbReference type="Gene3D" id="1.10.287.40">
    <property type="entry name" value="Serine-tRNA synthetase, tRNA binding domain"/>
    <property type="match status" value="1"/>
</dbReference>
<feature type="coiled-coil region" evidence="13">
    <location>
        <begin position="30"/>
        <end position="95"/>
    </location>
</feature>
<dbReference type="SUPFAM" id="SSF55681">
    <property type="entry name" value="Class II aaRS and biotin synthetases"/>
    <property type="match status" value="1"/>
</dbReference>
<dbReference type="SUPFAM" id="SSF46589">
    <property type="entry name" value="tRNA-binding arm"/>
    <property type="match status" value="1"/>
</dbReference>
<evidence type="ECO:0000256" key="5">
    <source>
        <dbReference type="ARBA" id="ARBA00022598"/>
    </source>
</evidence>
<dbReference type="InterPro" id="IPR033729">
    <property type="entry name" value="SerRS_core"/>
</dbReference>
<feature type="binding site" evidence="12">
    <location>
        <position position="281"/>
    </location>
    <ligand>
        <name>L-serine</name>
        <dbReference type="ChEBI" id="CHEBI:33384"/>
    </ligand>
</feature>
<evidence type="ECO:0000256" key="10">
    <source>
        <dbReference type="ARBA" id="ARBA00047929"/>
    </source>
</evidence>
<dbReference type="Pfam" id="PF00587">
    <property type="entry name" value="tRNA-synt_2b"/>
    <property type="match status" value="1"/>
</dbReference>
<dbReference type="InterPro" id="IPR010978">
    <property type="entry name" value="tRNA-bd_arm"/>
</dbReference>
<dbReference type="CDD" id="cd00770">
    <property type="entry name" value="SerRS_core"/>
    <property type="match status" value="1"/>
</dbReference>
<keyword evidence="8 12" id="KW-0648">Protein biosynthesis</keyword>
<dbReference type="HAMAP" id="MF_00176">
    <property type="entry name" value="Ser_tRNA_synth_type1"/>
    <property type="match status" value="1"/>
</dbReference>
<evidence type="ECO:0000259" key="14">
    <source>
        <dbReference type="PROSITE" id="PS50862"/>
    </source>
</evidence>
<reference evidence="15 16" key="1">
    <citation type="submission" date="2021-01" db="EMBL/GenBank/DDBJ databases">
        <title>Azospirillum sp. YIM DDC1 draft genome.</title>
        <authorList>
            <person name="Wang Y.-X."/>
        </authorList>
    </citation>
    <scope>NUCLEOTIDE SEQUENCE [LARGE SCALE GENOMIC DNA]</scope>
    <source>
        <strain evidence="15 16">YIM DDC1</strain>
    </source>
</reference>
<comment type="similarity">
    <text evidence="3 12">Belongs to the class-II aminoacyl-tRNA synthetase family. Type-1 seryl-tRNA synthetase subfamily.</text>
</comment>
<comment type="caution">
    <text evidence="15">The sequence shown here is derived from an EMBL/GenBank/DDBJ whole genome shotgun (WGS) entry which is preliminary data.</text>
</comment>
<dbReference type="PRINTS" id="PR00981">
    <property type="entry name" value="TRNASYNTHSER"/>
</dbReference>
<dbReference type="PROSITE" id="PS50862">
    <property type="entry name" value="AA_TRNA_LIGASE_II"/>
    <property type="match status" value="1"/>
</dbReference>
<dbReference type="InterPro" id="IPR006195">
    <property type="entry name" value="aa-tRNA-synth_II"/>
</dbReference>
<evidence type="ECO:0000256" key="8">
    <source>
        <dbReference type="ARBA" id="ARBA00022917"/>
    </source>
</evidence>
<keyword evidence="16" id="KW-1185">Reference proteome</keyword>
<dbReference type="PIRSF" id="PIRSF001529">
    <property type="entry name" value="Ser-tRNA-synth_IIa"/>
    <property type="match status" value="1"/>
</dbReference>
<protein>
    <recommendedName>
        <fullName evidence="12">Serine--tRNA ligase</fullName>
        <ecNumber evidence="12">6.1.1.11</ecNumber>
    </recommendedName>
    <alternativeName>
        <fullName evidence="12">Seryl-tRNA synthetase</fullName>
        <shortName evidence="12">SerRS</shortName>
    </alternativeName>
    <alternativeName>
        <fullName evidence="12">Seryl-tRNA(Ser/Sec) synthetase</fullName>
    </alternativeName>
</protein>
<dbReference type="RefSeq" id="WP_145623707.1">
    <property type="nucleotide sequence ID" value="NZ_JAEPIV010000001.1"/>
</dbReference>
<keyword evidence="6 12" id="KW-0547">Nucleotide-binding</keyword>
<dbReference type="NCBIfam" id="TIGR00414">
    <property type="entry name" value="serS"/>
    <property type="match status" value="1"/>
</dbReference>
<accession>A0ABS1HSK3</accession>
<evidence type="ECO:0000256" key="6">
    <source>
        <dbReference type="ARBA" id="ARBA00022741"/>
    </source>
</evidence>
<comment type="subcellular location">
    <subcellularLocation>
        <location evidence="1 12">Cytoplasm</location>
    </subcellularLocation>
</comment>
<dbReference type="InterPro" id="IPR002317">
    <property type="entry name" value="Ser-tRNA-ligase_type_1"/>
</dbReference>
<dbReference type="PANTHER" id="PTHR43697:SF1">
    <property type="entry name" value="SERINE--TRNA LIGASE"/>
    <property type="match status" value="1"/>
</dbReference>
<feature type="binding site" evidence="12">
    <location>
        <begin position="227"/>
        <end position="229"/>
    </location>
    <ligand>
        <name>L-serine</name>
        <dbReference type="ChEBI" id="CHEBI:33384"/>
    </ligand>
</feature>
<evidence type="ECO:0000256" key="11">
    <source>
        <dbReference type="ARBA" id="ARBA00048823"/>
    </source>
</evidence>
<feature type="binding site" evidence="12">
    <location>
        <begin position="258"/>
        <end position="260"/>
    </location>
    <ligand>
        <name>ATP</name>
        <dbReference type="ChEBI" id="CHEBI:30616"/>
    </ligand>
</feature>
<dbReference type="EC" id="6.1.1.11" evidence="12"/>
<dbReference type="InterPro" id="IPR015866">
    <property type="entry name" value="Ser-tRNA-synth_1_N"/>
</dbReference>
<keyword evidence="13" id="KW-0175">Coiled coil</keyword>
<comment type="caution">
    <text evidence="12">Lacks conserved residue(s) required for the propagation of feature annotation.</text>
</comment>
<dbReference type="Pfam" id="PF02403">
    <property type="entry name" value="Seryl_tRNA_N"/>
    <property type="match status" value="1"/>
</dbReference>
<sequence>MHDLRAIRENPESFDRGLARRGLEAMSPTVLDLDSRRRAAQTQLQEMQARRNEAAKEIGLAKREGRDAQPLMDEMAQLKERLPQVEEEEKALGAELDSLLASIPNLPADDVPEGPDETANVEIRRWGEPKAIADAKQHFELGEALGLMDFEAASRMSGARFTVLKGGLARLERALADFMLDIHTGEHGYTEIAPPLMVRDNALFGTGQLPKFEEDLFRAGDHYLIPTSEVPLTNLVNDQIVATEELPHRYTALTPCFRAEAGSAGRDTRGMIRQHQFWKVEMVSVTAPDQSEAEHQRMTQCAETILQRLGLPYRVVTLCTGDMGFSARKTYDIEVWLPGQNMYREISSCSNCGDFQARRMKARCRPKAEKQTQFVHTLNGSGVAVGRCLIAVLENYQQPDGSILVPEALRPYMRGLERITA</sequence>
<comment type="subunit">
    <text evidence="12">Homodimer. The tRNA molecule binds across the dimer.</text>
</comment>
<evidence type="ECO:0000313" key="16">
    <source>
        <dbReference type="Proteomes" id="UP000654452"/>
    </source>
</evidence>
<evidence type="ECO:0000256" key="9">
    <source>
        <dbReference type="ARBA" id="ARBA00023146"/>
    </source>
</evidence>
<evidence type="ECO:0000256" key="4">
    <source>
        <dbReference type="ARBA" id="ARBA00022490"/>
    </source>
</evidence>
<evidence type="ECO:0000256" key="1">
    <source>
        <dbReference type="ARBA" id="ARBA00004496"/>
    </source>
</evidence>
<comment type="function">
    <text evidence="12">Catalyzes the attachment of serine to tRNA(Ser). Is also able to aminoacylate tRNA(Sec) with serine, to form the misacylated tRNA L-seryl-tRNA(Sec), which will be further converted into selenocysteinyl-tRNA(Sec).</text>
</comment>
<feature type="binding site" evidence="12">
    <location>
        <begin position="345"/>
        <end position="348"/>
    </location>
    <ligand>
        <name>ATP</name>
        <dbReference type="ChEBI" id="CHEBI:30616"/>
    </ligand>
</feature>
<evidence type="ECO:0000256" key="7">
    <source>
        <dbReference type="ARBA" id="ARBA00022840"/>
    </source>
</evidence>
<dbReference type="InterPro" id="IPR045864">
    <property type="entry name" value="aa-tRNA-synth_II/BPL/LPL"/>
</dbReference>
<feature type="domain" description="Aminoacyl-transfer RNA synthetases class-II family profile" evidence="14">
    <location>
        <begin position="170"/>
        <end position="406"/>
    </location>
</feature>
<feature type="binding site" evidence="12">
    <location>
        <position position="381"/>
    </location>
    <ligand>
        <name>L-serine</name>
        <dbReference type="ChEBI" id="CHEBI:33384"/>
    </ligand>
</feature>
<keyword evidence="4 12" id="KW-0963">Cytoplasm</keyword>
<dbReference type="Gene3D" id="3.30.930.10">
    <property type="entry name" value="Bira Bifunctional Protein, Domain 2"/>
    <property type="match status" value="1"/>
</dbReference>
<evidence type="ECO:0000256" key="2">
    <source>
        <dbReference type="ARBA" id="ARBA00005045"/>
    </source>
</evidence>
<dbReference type="InterPro" id="IPR042103">
    <property type="entry name" value="SerRS_1_N_sf"/>
</dbReference>
<dbReference type="GO" id="GO:0004828">
    <property type="term" value="F:serine-tRNA ligase activity"/>
    <property type="evidence" value="ECO:0007669"/>
    <property type="project" value="UniProtKB-EC"/>
</dbReference>
<name>A0ABS1HSK3_9PROT</name>
<dbReference type="PANTHER" id="PTHR43697">
    <property type="entry name" value="SERYL-TRNA SYNTHETASE"/>
    <property type="match status" value="1"/>
</dbReference>
<evidence type="ECO:0000256" key="3">
    <source>
        <dbReference type="ARBA" id="ARBA00010728"/>
    </source>
</evidence>
<dbReference type="Proteomes" id="UP000654452">
    <property type="component" value="Unassembled WGS sequence"/>
</dbReference>
<comment type="catalytic activity">
    <reaction evidence="11 12">
        <text>tRNA(Ser) + L-serine + ATP = L-seryl-tRNA(Ser) + AMP + diphosphate + H(+)</text>
        <dbReference type="Rhea" id="RHEA:12292"/>
        <dbReference type="Rhea" id="RHEA-COMP:9669"/>
        <dbReference type="Rhea" id="RHEA-COMP:9703"/>
        <dbReference type="ChEBI" id="CHEBI:15378"/>
        <dbReference type="ChEBI" id="CHEBI:30616"/>
        <dbReference type="ChEBI" id="CHEBI:33019"/>
        <dbReference type="ChEBI" id="CHEBI:33384"/>
        <dbReference type="ChEBI" id="CHEBI:78442"/>
        <dbReference type="ChEBI" id="CHEBI:78533"/>
        <dbReference type="ChEBI" id="CHEBI:456215"/>
        <dbReference type="EC" id="6.1.1.11"/>
    </reaction>
</comment>
<dbReference type="InterPro" id="IPR002314">
    <property type="entry name" value="aa-tRNA-synt_IIb"/>
</dbReference>
<keyword evidence="9 12" id="KW-0030">Aminoacyl-tRNA synthetase</keyword>
<evidence type="ECO:0000256" key="12">
    <source>
        <dbReference type="HAMAP-Rule" id="MF_00176"/>
    </source>
</evidence>
<comment type="catalytic activity">
    <reaction evidence="10 12">
        <text>tRNA(Sec) + L-serine + ATP = L-seryl-tRNA(Sec) + AMP + diphosphate + H(+)</text>
        <dbReference type="Rhea" id="RHEA:42580"/>
        <dbReference type="Rhea" id="RHEA-COMP:9742"/>
        <dbReference type="Rhea" id="RHEA-COMP:10128"/>
        <dbReference type="ChEBI" id="CHEBI:15378"/>
        <dbReference type="ChEBI" id="CHEBI:30616"/>
        <dbReference type="ChEBI" id="CHEBI:33019"/>
        <dbReference type="ChEBI" id="CHEBI:33384"/>
        <dbReference type="ChEBI" id="CHEBI:78442"/>
        <dbReference type="ChEBI" id="CHEBI:78533"/>
        <dbReference type="ChEBI" id="CHEBI:456215"/>
        <dbReference type="EC" id="6.1.1.11"/>
    </reaction>
</comment>
<evidence type="ECO:0000313" key="15">
    <source>
        <dbReference type="EMBL" id="MBK4717805.1"/>
    </source>
</evidence>
<organism evidence="15 16">
    <name type="scientific">Azospirillum aestuarii</name>
    <dbReference type="NCBI Taxonomy" id="2802052"/>
    <lineage>
        <taxon>Bacteria</taxon>
        <taxon>Pseudomonadati</taxon>
        <taxon>Pseudomonadota</taxon>
        <taxon>Alphaproteobacteria</taxon>
        <taxon>Rhodospirillales</taxon>
        <taxon>Azospirillaceae</taxon>
        <taxon>Azospirillum</taxon>
    </lineage>
</organism>
<dbReference type="EMBL" id="JAEPIV010000001">
    <property type="protein sequence ID" value="MBK4717805.1"/>
    <property type="molecule type" value="Genomic_DNA"/>
</dbReference>
<gene>
    <name evidence="12 15" type="primary">serS</name>
    <name evidence="15" type="ORF">JJL56_02890</name>
</gene>